<reference evidence="1" key="2">
    <citation type="journal article" date="2021" name="Genome Biol. Evol.">
        <title>Developing a high-quality reference genome for a parasitic bivalve with doubly uniparental inheritance (Bivalvia: Unionida).</title>
        <authorList>
            <person name="Smith C.H."/>
        </authorList>
    </citation>
    <scope>NUCLEOTIDE SEQUENCE</scope>
    <source>
        <strain evidence="1">CHS0354</strain>
        <tissue evidence="1">Mantle</tissue>
    </source>
</reference>
<dbReference type="Pfam" id="PF10127">
    <property type="entry name" value="RlaP"/>
    <property type="match status" value="1"/>
</dbReference>
<keyword evidence="2" id="KW-1185">Reference proteome</keyword>
<dbReference type="AlphaFoldDB" id="A0AAE0WEL8"/>
<evidence type="ECO:0000313" key="2">
    <source>
        <dbReference type="Proteomes" id="UP001195483"/>
    </source>
</evidence>
<comment type="caution">
    <text evidence="1">The sequence shown here is derived from an EMBL/GenBank/DDBJ whole genome shotgun (WGS) entry which is preliminary data.</text>
</comment>
<dbReference type="PANTHER" id="PTHR34817">
    <property type="entry name" value="NUCLEOTIDYLTRANSFERASE"/>
    <property type="match status" value="1"/>
</dbReference>
<dbReference type="Proteomes" id="UP001195483">
    <property type="component" value="Unassembled WGS sequence"/>
</dbReference>
<accession>A0AAE0WEL8</accession>
<reference evidence="1" key="1">
    <citation type="journal article" date="2021" name="Genome Biol. Evol.">
        <title>A High-Quality Reference Genome for a Parasitic Bivalve with Doubly Uniparental Inheritance (Bivalvia: Unionida).</title>
        <authorList>
            <person name="Smith C.H."/>
        </authorList>
    </citation>
    <scope>NUCLEOTIDE SEQUENCE</scope>
    <source>
        <strain evidence="1">CHS0354</strain>
    </source>
</reference>
<proteinExistence type="predicted"/>
<reference evidence="1" key="3">
    <citation type="submission" date="2023-05" db="EMBL/GenBank/DDBJ databases">
        <authorList>
            <person name="Smith C.H."/>
        </authorList>
    </citation>
    <scope>NUCLEOTIDE SEQUENCE</scope>
    <source>
        <strain evidence="1">CHS0354</strain>
        <tissue evidence="1">Mantle</tissue>
    </source>
</reference>
<dbReference type="EMBL" id="JAEAOA010001901">
    <property type="protein sequence ID" value="KAK3612448.1"/>
    <property type="molecule type" value="Genomic_DNA"/>
</dbReference>
<dbReference type="PANTHER" id="PTHR34817:SF1">
    <property type="entry name" value="NUCLEOTIDYLTRANSFERASE"/>
    <property type="match status" value="1"/>
</dbReference>
<evidence type="ECO:0000313" key="1">
    <source>
        <dbReference type="EMBL" id="KAK3612448.1"/>
    </source>
</evidence>
<name>A0AAE0WEL8_9BIVA</name>
<gene>
    <name evidence="1" type="ORF">CHS0354_032061</name>
</gene>
<organism evidence="1 2">
    <name type="scientific">Potamilus streckersoni</name>
    <dbReference type="NCBI Taxonomy" id="2493646"/>
    <lineage>
        <taxon>Eukaryota</taxon>
        <taxon>Metazoa</taxon>
        <taxon>Spiralia</taxon>
        <taxon>Lophotrochozoa</taxon>
        <taxon>Mollusca</taxon>
        <taxon>Bivalvia</taxon>
        <taxon>Autobranchia</taxon>
        <taxon>Heteroconchia</taxon>
        <taxon>Palaeoheterodonta</taxon>
        <taxon>Unionida</taxon>
        <taxon>Unionoidea</taxon>
        <taxon>Unionidae</taxon>
        <taxon>Ambleminae</taxon>
        <taxon>Lampsilini</taxon>
        <taxon>Potamilus</taxon>
    </lineage>
</organism>
<sequence length="624" mass="72262">MDECDPSRSTVKEFSSNNLINLATDAVQATGRLYHGLKRSKNYKEDDFLKIKDSLEKLQEVKASLEGSDVNFLTPDLDENELLQLKQLTLMHIPESITDEARKKFQHYILSLFKGQNVTVLYAALLTCPWYARTQRERGEQAKHNIIFIIFKCSLPQYLSPISYHVQEQANVIDKGWFSATELYHFCHYLCKGKTRNVEALYCPLQAVLYEDPQWNSLRTGLNIFQTIGLRGFLEACRGQSFGGVGKKGKDGKFRIKDSTTFKALCDSFRLMHHAHNALNGQPLCLDTLDESQLISVAQEAVTMLKDMYQNLDISKKDVFEFLEQWQKLVSLQVKKFTFTDAEEVCRIVGNWQMEVRLQGNPIRCLSSCPEDEHPKLLSLMDDIRGPMSHLHPEQILMVTRAGSHMYDLSMATSDIDYVIIYADPSEKILTACKKLPESVEDRGPQKKIEYGAYEVRCFCEMLMKGSVVILELLFKDGHNYTHPAWRALADKRSLFVTERGIQQYMGLIRNNILMLQKEKLTDNTKERKLFYQIFHKMESVEYLLKGMVPPVKCSGPIRDFIMRIRTAPLEGDLQRDKLYKYCLDRFERLKENLANRRYRLKENADFKFLLNWLLSVRGLDNIP</sequence>
<dbReference type="InterPro" id="IPR018775">
    <property type="entry name" value="RlaP"/>
</dbReference>
<protein>
    <submittedName>
        <fullName evidence="1">Uncharacterized protein</fullName>
    </submittedName>
</protein>